<keyword evidence="7" id="KW-0804">Transcription</keyword>
<feature type="region of interest" description="Disordered" evidence="10">
    <location>
        <begin position="281"/>
        <end position="302"/>
    </location>
</feature>
<organism evidence="13">
    <name type="scientific">Coccolithus braarudii</name>
    <dbReference type="NCBI Taxonomy" id="221442"/>
    <lineage>
        <taxon>Eukaryota</taxon>
        <taxon>Haptista</taxon>
        <taxon>Haptophyta</taxon>
        <taxon>Prymnesiophyceae</taxon>
        <taxon>Coccolithales</taxon>
        <taxon>Coccolithaceae</taxon>
        <taxon>Coccolithus</taxon>
    </lineage>
</organism>
<evidence type="ECO:0000256" key="6">
    <source>
        <dbReference type="ARBA" id="ARBA00023125"/>
    </source>
</evidence>
<dbReference type="InterPro" id="IPR001965">
    <property type="entry name" value="Znf_PHD"/>
</dbReference>
<evidence type="ECO:0000256" key="7">
    <source>
        <dbReference type="ARBA" id="ARBA00023163"/>
    </source>
</evidence>
<keyword evidence="3 9" id="KW-0863">Zinc-finger</keyword>
<dbReference type="PROSITE" id="PS50016">
    <property type="entry name" value="ZF_PHD_2"/>
    <property type="match status" value="1"/>
</dbReference>
<dbReference type="GO" id="GO:0003677">
    <property type="term" value="F:DNA binding"/>
    <property type="evidence" value="ECO:0007669"/>
    <property type="project" value="UniProtKB-KW"/>
</dbReference>
<protein>
    <recommendedName>
        <fullName evidence="14">PHD-type domain-containing protein</fullName>
    </recommendedName>
</protein>
<dbReference type="InterPro" id="IPR019786">
    <property type="entry name" value="Zinc_finger_PHD-type_CS"/>
</dbReference>
<evidence type="ECO:0000256" key="2">
    <source>
        <dbReference type="ARBA" id="ARBA00022723"/>
    </source>
</evidence>
<dbReference type="Gene3D" id="3.30.730.10">
    <property type="entry name" value="AP2/ERF domain"/>
    <property type="match status" value="1"/>
</dbReference>
<dbReference type="PROSITE" id="PS51032">
    <property type="entry name" value="AP2_ERF"/>
    <property type="match status" value="1"/>
</dbReference>
<dbReference type="SMART" id="SM00380">
    <property type="entry name" value="AP2"/>
    <property type="match status" value="1"/>
</dbReference>
<gene>
    <name evidence="13" type="ORF">CPEL01642_LOCUS18615</name>
</gene>
<dbReference type="SMART" id="SM00249">
    <property type="entry name" value="PHD"/>
    <property type="match status" value="1"/>
</dbReference>
<evidence type="ECO:0008006" key="14">
    <source>
        <dbReference type="Google" id="ProtNLM"/>
    </source>
</evidence>
<evidence type="ECO:0000256" key="3">
    <source>
        <dbReference type="ARBA" id="ARBA00022771"/>
    </source>
</evidence>
<sequence>MSKRGRREEFVGLGGGFDIGSTVAVDGRRAVIRMVTATQVLVHVAGSDGDEWVPMSSGRLTDPTTQLPLRPCISSFTGSAEGENGVDGSDLEDDECAVCGQGGKLTCCDVCPRVYHMRCLPASDNAALKQQVGAEDWWCPHCKSLSEMTLQFYRCLTSSPHGCSIEQRLFIFMDDAVRRGIDWEVVREAGLALIASLPGCGLPPGVGPATADGAHWPPELSGADWWNSSDLVVEKPPEPELPPPAEVESPPAQSIAPPALRTPAPVEVVSNGVYSGEMDIPEAPTSGEGGEEDAATRAAKRTSELRGVSKRYGKWKARIKLNGHDIIIGDFDDELAAAHAYDAKARELHGSKAFVNFPLALPL</sequence>
<evidence type="ECO:0000256" key="1">
    <source>
        <dbReference type="ARBA" id="ARBA00004123"/>
    </source>
</evidence>
<dbReference type="GO" id="GO:0003700">
    <property type="term" value="F:DNA-binding transcription factor activity"/>
    <property type="evidence" value="ECO:0007669"/>
    <property type="project" value="InterPro"/>
</dbReference>
<dbReference type="GO" id="GO:0005634">
    <property type="term" value="C:nucleus"/>
    <property type="evidence" value="ECO:0007669"/>
    <property type="project" value="UniProtKB-SubCell"/>
</dbReference>
<keyword evidence="2" id="KW-0479">Metal-binding</keyword>
<keyword evidence="4" id="KW-0862">Zinc</keyword>
<evidence type="ECO:0000256" key="4">
    <source>
        <dbReference type="ARBA" id="ARBA00022833"/>
    </source>
</evidence>
<evidence type="ECO:0000256" key="5">
    <source>
        <dbReference type="ARBA" id="ARBA00023015"/>
    </source>
</evidence>
<proteinExistence type="predicted"/>
<reference evidence="13" key="1">
    <citation type="submission" date="2021-01" db="EMBL/GenBank/DDBJ databases">
        <authorList>
            <person name="Corre E."/>
            <person name="Pelletier E."/>
            <person name="Niang G."/>
            <person name="Scheremetjew M."/>
            <person name="Finn R."/>
            <person name="Kale V."/>
            <person name="Holt S."/>
            <person name="Cochrane G."/>
            <person name="Meng A."/>
            <person name="Brown T."/>
            <person name="Cohen L."/>
        </authorList>
    </citation>
    <scope>NUCLEOTIDE SEQUENCE</scope>
    <source>
        <strain evidence="13">PLY182g</strain>
    </source>
</reference>
<dbReference type="InterPro" id="IPR013083">
    <property type="entry name" value="Znf_RING/FYVE/PHD"/>
</dbReference>
<evidence type="ECO:0000259" key="11">
    <source>
        <dbReference type="PROSITE" id="PS50016"/>
    </source>
</evidence>
<evidence type="ECO:0000256" key="8">
    <source>
        <dbReference type="ARBA" id="ARBA00023242"/>
    </source>
</evidence>
<dbReference type="InterPro" id="IPR016177">
    <property type="entry name" value="DNA-bd_dom_sf"/>
</dbReference>
<dbReference type="Pfam" id="PF00628">
    <property type="entry name" value="PHD"/>
    <property type="match status" value="1"/>
</dbReference>
<dbReference type="PANTHER" id="PTHR46508:SF3">
    <property type="entry name" value="ACYL-COA N-ACYLTRANSFERASE WITH RING_FYVE_PHD-TYPE ZINC FINGER PROTEIN"/>
    <property type="match status" value="1"/>
</dbReference>
<keyword evidence="8" id="KW-0539">Nucleus</keyword>
<dbReference type="InterPro" id="IPR001471">
    <property type="entry name" value="AP2/ERF_dom"/>
</dbReference>
<evidence type="ECO:0000256" key="9">
    <source>
        <dbReference type="PROSITE-ProRule" id="PRU00146"/>
    </source>
</evidence>
<dbReference type="PROSITE" id="PS01359">
    <property type="entry name" value="ZF_PHD_1"/>
    <property type="match status" value="1"/>
</dbReference>
<dbReference type="PANTHER" id="PTHR46508">
    <property type="entry name" value="PHD FINGER FAMILY PROTEIN"/>
    <property type="match status" value="1"/>
</dbReference>
<feature type="region of interest" description="Disordered" evidence="10">
    <location>
        <begin position="233"/>
        <end position="259"/>
    </location>
</feature>
<dbReference type="InterPro" id="IPR019787">
    <property type="entry name" value="Znf_PHD-finger"/>
</dbReference>
<dbReference type="SUPFAM" id="SSF54171">
    <property type="entry name" value="DNA-binding domain"/>
    <property type="match status" value="1"/>
</dbReference>
<feature type="domain" description="PHD-type" evidence="11">
    <location>
        <begin position="93"/>
        <end position="145"/>
    </location>
</feature>
<dbReference type="InterPro" id="IPR011011">
    <property type="entry name" value="Znf_FYVE_PHD"/>
</dbReference>
<dbReference type="GO" id="GO:0008270">
    <property type="term" value="F:zinc ion binding"/>
    <property type="evidence" value="ECO:0007669"/>
    <property type="project" value="UniProtKB-KW"/>
</dbReference>
<accession>A0A7S0LKH1</accession>
<dbReference type="InterPro" id="IPR036955">
    <property type="entry name" value="AP2/ERF_dom_sf"/>
</dbReference>
<name>A0A7S0LKH1_9EUKA</name>
<keyword evidence="5" id="KW-0805">Transcription regulation</keyword>
<dbReference type="EMBL" id="HBEY01039118">
    <property type="protein sequence ID" value="CAD8615234.1"/>
    <property type="molecule type" value="Transcribed_RNA"/>
</dbReference>
<keyword evidence="6" id="KW-0238">DNA-binding</keyword>
<dbReference type="AlphaFoldDB" id="A0A7S0LKH1"/>
<comment type="subcellular location">
    <subcellularLocation>
        <location evidence="1">Nucleus</location>
    </subcellularLocation>
</comment>
<dbReference type="SUPFAM" id="SSF57903">
    <property type="entry name" value="FYVE/PHD zinc finger"/>
    <property type="match status" value="1"/>
</dbReference>
<evidence type="ECO:0000256" key="10">
    <source>
        <dbReference type="SAM" id="MobiDB-lite"/>
    </source>
</evidence>
<dbReference type="Gene3D" id="3.30.40.10">
    <property type="entry name" value="Zinc/RING finger domain, C3HC4 (zinc finger)"/>
    <property type="match status" value="1"/>
</dbReference>
<evidence type="ECO:0000313" key="13">
    <source>
        <dbReference type="EMBL" id="CAD8615234.1"/>
    </source>
</evidence>
<feature type="domain" description="AP2/ERF" evidence="12">
    <location>
        <begin position="304"/>
        <end position="358"/>
    </location>
</feature>
<evidence type="ECO:0000259" key="12">
    <source>
        <dbReference type="PROSITE" id="PS51032"/>
    </source>
</evidence>